<comment type="caution">
    <text evidence="13">The sequence shown here is derived from an EMBL/GenBank/DDBJ whole genome shotgun (WGS) entry which is preliminary data.</text>
</comment>
<organism evidence="13 14">
    <name type="scientific">Candidatus Buchananbacteria bacterium RIFCSPLOWO2_01_FULL_56_15</name>
    <dbReference type="NCBI Taxonomy" id="1797547"/>
    <lineage>
        <taxon>Bacteria</taxon>
        <taxon>Candidatus Buchananiibacteriota</taxon>
    </lineage>
</organism>
<dbReference type="NCBIfam" id="NF003519">
    <property type="entry name" value="PRK05182.2-5"/>
    <property type="match status" value="1"/>
</dbReference>
<evidence type="ECO:0000256" key="7">
    <source>
        <dbReference type="ARBA" id="ARBA00023163"/>
    </source>
</evidence>
<dbReference type="GO" id="GO:0005737">
    <property type="term" value="C:cytoplasm"/>
    <property type="evidence" value="ECO:0007669"/>
    <property type="project" value="UniProtKB-ARBA"/>
</dbReference>
<keyword evidence="4 13" id="KW-0240">DNA-directed RNA polymerase</keyword>
<keyword evidence="5" id="KW-0808">Transferase</keyword>
<evidence type="ECO:0000256" key="4">
    <source>
        <dbReference type="ARBA" id="ARBA00022478"/>
    </source>
</evidence>
<reference evidence="13 14" key="1">
    <citation type="journal article" date="2016" name="Nat. Commun.">
        <title>Thousands of microbial genomes shed light on interconnected biogeochemical processes in an aquifer system.</title>
        <authorList>
            <person name="Anantharaman K."/>
            <person name="Brown C.T."/>
            <person name="Hug L.A."/>
            <person name="Sharon I."/>
            <person name="Castelle C.J."/>
            <person name="Probst A.J."/>
            <person name="Thomas B.C."/>
            <person name="Singh A."/>
            <person name="Wilkins M.J."/>
            <person name="Karaoz U."/>
            <person name="Brodie E.L."/>
            <person name="Williams K.H."/>
            <person name="Hubbard S.S."/>
            <person name="Banfield J.F."/>
        </authorList>
    </citation>
    <scope>NUCLEOTIDE SEQUENCE [LARGE SCALE GENOMIC DNA]</scope>
</reference>
<dbReference type="Proteomes" id="UP000178944">
    <property type="component" value="Unassembled WGS sequence"/>
</dbReference>
<dbReference type="FunFam" id="2.170.120.12:FF:000001">
    <property type="entry name" value="DNA-directed RNA polymerase subunit alpha"/>
    <property type="match status" value="1"/>
</dbReference>
<evidence type="ECO:0000256" key="6">
    <source>
        <dbReference type="ARBA" id="ARBA00022695"/>
    </source>
</evidence>
<dbReference type="GO" id="GO:0003677">
    <property type="term" value="F:DNA binding"/>
    <property type="evidence" value="ECO:0007669"/>
    <property type="project" value="InterPro"/>
</dbReference>
<evidence type="ECO:0000313" key="14">
    <source>
        <dbReference type="Proteomes" id="UP000178944"/>
    </source>
</evidence>
<evidence type="ECO:0000256" key="2">
    <source>
        <dbReference type="ARBA" id="ARBA00012418"/>
    </source>
</evidence>
<dbReference type="Pfam" id="PF01000">
    <property type="entry name" value="RNA_pol_A_bac"/>
    <property type="match status" value="1"/>
</dbReference>
<evidence type="ECO:0000256" key="3">
    <source>
        <dbReference type="ARBA" id="ARBA00015972"/>
    </source>
</evidence>
<evidence type="ECO:0000259" key="12">
    <source>
        <dbReference type="SMART" id="SM00662"/>
    </source>
</evidence>
<dbReference type="GO" id="GO:0000428">
    <property type="term" value="C:DNA-directed RNA polymerase complex"/>
    <property type="evidence" value="ECO:0007669"/>
    <property type="project" value="UniProtKB-KW"/>
</dbReference>
<keyword evidence="6" id="KW-0548">Nucleotidyltransferase</keyword>
<dbReference type="GO" id="GO:0046983">
    <property type="term" value="F:protein dimerization activity"/>
    <property type="evidence" value="ECO:0007669"/>
    <property type="project" value="InterPro"/>
</dbReference>
<feature type="region of interest" description="Disordered" evidence="11">
    <location>
        <begin position="236"/>
        <end position="309"/>
    </location>
</feature>
<evidence type="ECO:0000256" key="10">
    <source>
        <dbReference type="ARBA" id="ARBA00048552"/>
    </source>
</evidence>
<evidence type="ECO:0000256" key="11">
    <source>
        <dbReference type="SAM" id="MobiDB-lite"/>
    </source>
</evidence>
<evidence type="ECO:0000313" key="13">
    <source>
        <dbReference type="EMBL" id="OGY55002.1"/>
    </source>
</evidence>
<dbReference type="InterPro" id="IPR011773">
    <property type="entry name" value="DNA-dir_RpoA"/>
</dbReference>
<dbReference type="EC" id="2.7.7.6" evidence="2"/>
<dbReference type="SMART" id="SM00662">
    <property type="entry name" value="RPOLD"/>
    <property type="match status" value="1"/>
</dbReference>
<feature type="domain" description="DNA-directed RNA polymerase RpoA/D/Rpb3-type" evidence="12">
    <location>
        <begin position="20"/>
        <end position="228"/>
    </location>
</feature>
<dbReference type="Gene3D" id="3.30.1360.10">
    <property type="entry name" value="RNA polymerase, RBP11-like subunit"/>
    <property type="match status" value="1"/>
</dbReference>
<dbReference type="InterPro" id="IPR036603">
    <property type="entry name" value="RBP11-like"/>
</dbReference>
<sequence length="309" mass="33683">MEPLALPSKIEIQKGRNEHEAIISIQPCHPGYGTTLGNALRRVILSSLPGAAVTAFKIKGVSHEFSAVPHVLEDVVQIALNLKQLRLKVHSAEPVRIELEAKGEKKVTSKDIKPSADVEVVNPEMVIATLTDKNAELKMELIVSQGRGYVPTEVQEKENLEVGMIPIDAIFTPARNVGFRVENVRVGQMTNFENLILTIETDGNITPQEALTQATQILLDHFNFIVEANKVEDEPIKPKRTRKAKATTTGETAVGEAESETQKEAKPKRASRTKKAAKAEAVAEEAPEVPAQSEPEKPAETNDESQAAA</sequence>
<evidence type="ECO:0000256" key="9">
    <source>
        <dbReference type="ARBA" id="ARBA00033070"/>
    </source>
</evidence>
<gene>
    <name evidence="13" type="ORF">A2951_00060</name>
</gene>
<evidence type="ECO:0000256" key="5">
    <source>
        <dbReference type="ARBA" id="ARBA00022679"/>
    </source>
</evidence>
<feature type="compositionally biased region" description="Low complexity" evidence="11">
    <location>
        <begin position="246"/>
        <end position="256"/>
    </location>
</feature>
<dbReference type="CDD" id="cd06928">
    <property type="entry name" value="RNAP_alpha_NTD"/>
    <property type="match status" value="1"/>
</dbReference>
<dbReference type="GO" id="GO:0006351">
    <property type="term" value="P:DNA-templated transcription"/>
    <property type="evidence" value="ECO:0007669"/>
    <property type="project" value="InterPro"/>
</dbReference>
<keyword evidence="7" id="KW-0804">Transcription</keyword>
<dbReference type="InterPro" id="IPR011262">
    <property type="entry name" value="DNA-dir_RNA_pol_insert"/>
</dbReference>
<dbReference type="InterPro" id="IPR036643">
    <property type="entry name" value="RNApol_insert_sf"/>
</dbReference>
<dbReference type="Gene3D" id="2.170.120.12">
    <property type="entry name" value="DNA-directed RNA polymerase, insert domain"/>
    <property type="match status" value="1"/>
</dbReference>
<dbReference type="SUPFAM" id="SSF55257">
    <property type="entry name" value="RBP11-like subunits of RNA polymerase"/>
    <property type="match status" value="1"/>
</dbReference>
<dbReference type="EMBL" id="MHIQ01000011">
    <property type="protein sequence ID" value="OGY55002.1"/>
    <property type="molecule type" value="Genomic_DNA"/>
</dbReference>
<dbReference type="GO" id="GO:0003899">
    <property type="term" value="F:DNA-directed RNA polymerase activity"/>
    <property type="evidence" value="ECO:0007669"/>
    <property type="project" value="UniProtKB-EC"/>
</dbReference>
<evidence type="ECO:0000256" key="8">
    <source>
        <dbReference type="ARBA" id="ARBA00032524"/>
    </source>
</evidence>
<name>A0A1G1YRL8_9BACT</name>
<dbReference type="AlphaFoldDB" id="A0A1G1YRL8"/>
<accession>A0A1G1YRL8</accession>
<dbReference type="NCBIfam" id="TIGR02027">
    <property type="entry name" value="rpoA"/>
    <property type="match status" value="1"/>
</dbReference>
<evidence type="ECO:0000256" key="1">
    <source>
        <dbReference type="ARBA" id="ARBA00007123"/>
    </source>
</evidence>
<proteinExistence type="inferred from homology"/>
<comment type="catalytic activity">
    <reaction evidence="10">
        <text>RNA(n) + a ribonucleoside 5'-triphosphate = RNA(n+1) + diphosphate</text>
        <dbReference type="Rhea" id="RHEA:21248"/>
        <dbReference type="Rhea" id="RHEA-COMP:14527"/>
        <dbReference type="Rhea" id="RHEA-COMP:17342"/>
        <dbReference type="ChEBI" id="CHEBI:33019"/>
        <dbReference type="ChEBI" id="CHEBI:61557"/>
        <dbReference type="ChEBI" id="CHEBI:140395"/>
        <dbReference type="EC" id="2.7.7.6"/>
    </reaction>
</comment>
<comment type="similarity">
    <text evidence="1">Belongs to the RNA polymerase alpha chain family.</text>
</comment>
<dbReference type="InterPro" id="IPR011263">
    <property type="entry name" value="DNA-dir_RNA_pol_RpoA/D/Rpb3"/>
</dbReference>
<dbReference type="Pfam" id="PF01193">
    <property type="entry name" value="RNA_pol_L"/>
    <property type="match status" value="1"/>
</dbReference>
<dbReference type="SUPFAM" id="SSF56553">
    <property type="entry name" value="Insert subdomain of RNA polymerase alpha subunit"/>
    <property type="match status" value="1"/>
</dbReference>
<protein>
    <recommendedName>
        <fullName evidence="3">DNA-directed RNA polymerase subunit alpha</fullName>
        <ecNumber evidence="2">2.7.7.6</ecNumber>
    </recommendedName>
    <alternativeName>
        <fullName evidence="9">RNA polymerase subunit alpha</fullName>
    </alternativeName>
    <alternativeName>
        <fullName evidence="8">Transcriptase subunit alpha</fullName>
    </alternativeName>
</protein>